<dbReference type="Proteomes" id="UP001595665">
    <property type="component" value="Unassembled WGS sequence"/>
</dbReference>
<sequence length="122" mass="13561">MMETTNAASGLRVEVAGDVLLVVPPDRMTEAALRLCQDRMLALARETGLRRVLYDARGMSAPEAHIALMQQELDGQLGDLKLRRAIVVPGTRIAYLARIAFFEGEDRVFYDDVEAALAWLRS</sequence>
<gene>
    <name evidence="1" type="ORF">ACFOPH_08350</name>
</gene>
<name>A0ABV7PGF8_9BURK</name>
<proteinExistence type="predicted"/>
<dbReference type="InterPro" id="IPR036513">
    <property type="entry name" value="STAS_dom_sf"/>
</dbReference>
<dbReference type="RefSeq" id="WP_312549634.1">
    <property type="nucleotide sequence ID" value="NZ_JBHRVV010000001.1"/>
</dbReference>
<comment type="caution">
    <text evidence="1">The sequence shown here is derived from an EMBL/GenBank/DDBJ whole genome shotgun (WGS) entry which is preliminary data.</text>
</comment>
<reference evidence="2" key="1">
    <citation type="journal article" date="2019" name="Int. J. Syst. Evol. Microbiol.">
        <title>The Global Catalogue of Microorganisms (GCM) 10K type strain sequencing project: providing services to taxonomists for standard genome sequencing and annotation.</title>
        <authorList>
            <consortium name="The Broad Institute Genomics Platform"/>
            <consortium name="The Broad Institute Genome Sequencing Center for Infectious Disease"/>
            <person name="Wu L."/>
            <person name="Ma J."/>
        </authorList>
    </citation>
    <scope>NUCLEOTIDE SEQUENCE [LARGE SCALE GENOMIC DNA]</scope>
    <source>
        <strain evidence="2">CCM 7480</strain>
    </source>
</reference>
<keyword evidence="2" id="KW-1185">Reference proteome</keyword>
<evidence type="ECO:0000313" key="2">
    <source>
        <dbReference type="Proteomes" id="UP001595665"/>
    </source>
</evidence>
<evidence type="ECO:0000313" key="1">
    <source>
        <dbReference type="EMBL" id="MFC3458255.1"/>
    </source>
</evidence>
<organism evidence="1 2">
    <name type="scientific">Massilia haematophila</name>
    <dbReference type="NCBI Taxonomy" id="457923"/>
    <lineage>
        <taxon>Bacteria</taxon>
        <taxon>Pseudomonadati</taxon>
        <taxon>Pseudomonadota</taxon>
        <taxon>Betaproteobacteria</taxon>
        <taxon>Burkholderiales</taxon>
        <taxon>Oxalobacteraceae</taxon>
        <taxon>Telluria group</taxon>
        <taxon>Massilia</taxon>
    </lineage>
</organism>
<dbReference type="SUPFAM" id="SSF52091">
    <property type="entry name" value="SpoIIaa-like"/>
    <property type="match status" value="1"/>
</dbReference>
<dbReference type="EMBL" id="JBHRVV010000001">
    <property type="protein sequence ID" value="MFC3458255.1"/>
    <property type="molecule type" value="Genomic_DNA"/>
</dbReference>
<protein>
    <submittedName>
        <fullName evidence="1">STAS/SEC14 domain-containing protein</fullName>
    </submittedName>
</protein>
<accession>A0ABV7PGF8</accession>